<accession>A0A7W8CYL7</accession>
<comment type="caution">
    <text evidence="3">The sequence shown here is derived from an EMBL/GenBank/DDBJ whole genome shotgun (WGS) entry which is preliminary data.</text>
</comment>
<dbReference type="InterPro" id="IPR029016">
    <property type="entry name" value="GAF-like_dom_sf"/>
</dbReference>
<gene>
    <name evidence="3" type="ORF">HNQ43_000068</name>
</gene>
<sequence length="285" mass="33997">MLSKLFSKKQRTEPQLEKLTGDYRMVPEEDMRRYEFQEKLFRTIVSVEADAHNEENPMAIAVRVMKACCDFYDADWCGILIADLQTQVFIPEIWYDSEIGPMQDTLFNDIEFTEEFATWAQHLIEQKPLIIPDVEQIRESKPKEYEAYQRLEARSIMGVPFGQHPLGFMVIRNMKQYTDRPEPLQLACFVAMMMLEQIRRTRMEKLTKMHDEDDGRFRIRYNILGPHNFVIDGKEIYEQDLPHPNRRAWIIMLYMVLHKRPVDQQKLIADNWPDEEVDTARNNMR</sequence>
<name>A0A7W8CYL7_9FIRM</name>
<dbReference type="RefSeq" id="WP_183373726.1">
    <property type="nucleotide sequence ID" value="NZ_JACHHD010000001.1"/>
</dbReference>
<evidence type="ECO:0000256" key="1">
    <source>
        <dbReference type="ARBA" id="ARBA00023015"/>
    </source>
</evidence>
<dbReference type="SUPFAM" id="SSF55781">
    <property type="entry name" value="GAF domain-like"/>
    <property type="match status" value="1"/>
</dbReference>
<keyword evidence="1" id="KW-0805">Transcription regulation</keyword>
<reference evidence="3 4" key="1">
    <citation type="submission" date="2020-08" db="EMBL/GenBank/DDBJ databases">
        <title>Genomic Encyclopedia of Type Strains, Phase IV (KMG-IV): sequencing the most valuable type-strain genomes for metagenomic binning, comparative biology and taxonomic classification.</title>
        <authorList>
            <person name="Goeker M."/>
        </authorList>
    </citation>
    <scope>NUCLEOTIDE SEQUENCE [LARGE SCALE GENOMIC DNA]</scope>
    <source>
        <strain evidence="3 4">DSM 26963</strain>
    </source>
</reference>
<evidence type="ECO:0008006" key="5">
    <source>
        <dbReference type="Google" id="ProtNLM"/>
    </source>
</evidence>
<organism evidence="3 4">
    <name type="scientific">Faecalicoccus acidiformans</name>
    <dbReference type="NCBI Taxonomy" id="915173"/>
    <lineage>
        <taxon>Bacteria</taxon>
        <taxon>Bacillati</taxon>
        <taxon>Bacillota</taxon>
        <taxon>Erysipelotrichia</taxon>
        <taxon>Erysipelotrichales</taxon>
        <taxon>Erysipelotrichaceae</taxon>
        <taxon>Faecalicoccus</taxon>
    </lineage>
</organism>
<dbReference type="EMBL" id="JACHHD010000001">
    <property type="protein sequence ID" value="MBB5184035.1"/>
    <property type="molecule type" value="Genomic_DNA"/>
</dbReference>
<dbReference type="AlphaFoldDB" id="A0A7W8CYL7"/>
<evidence type="ECO:0000256" key="2">
    <source>
        <dbReference type="ARBA" id="ARBA00023163"/>
    </source>
</evidence>
<dbReference type="Gene3D" id="1.10.10.10">
    <property type="entry name" value="Winged helix-like DNA-binding domain superfamily/Winged helix DNA-binding domain"/>
    <property type="match status" value="1"/>
</dbReference>
<protein>
    <recommendedName>
        <fullName evidence="5">GAF domain-containing protein</fullName>
    </recommendedName>
</protein>
<keyword evidence="2" id="KW-0804">Transcription</keyword>
<dbReference type="Gene3D" id="3.30.450.40">
    <property type="match status" value="1"/>
</dbReference>
<proteinExistence type="predicted"/>
<evidence type="ECO:0000313" key="3">
    <source>
        <dbReference type="EMBL" id="MBB5184035.1"/>
    </source>
</evidence>
<dbReference type="Proteomes" id="UP000521313">
    <property type="component" value="Unassembled WGS sequence"/>
</dbReference>
<evidence type="ECO:0000313" key="4">
    <source>
        <dbReference type="Proteomes" id="UP000521313"/>
    </source>
</evidence>
<dbReference type="InterPro" id="IPR036388">
    <property type="entry name" value="WH-like_DNA-bd_sf"/>
</dbReference>